<dbReference type="OMA" id="RQIWDAI"/>
<dbReference type="PANTHER" id="PTHR10953:SF3">
    <property type="entry name" value="UBIQUITIN-LIKE MODIFIER-ACTIVATING ENZYME ATG7"/>
    <property type="match status" value="1"/>
</dbReference>
<evidence type="ECO:0000313" key="10">
    <source>
        <dbReference type="EMBL" id="EGG20858.1"/>
    </source>
</evidence>
<dbReference type="KEGG" id="dfa:DFA_00723"/>
<dbReference type="InterPro" id="IPR000594">
    <property type="entry name" value="ThiF_NAD_FAD-bd"/>
</dbReference>
<dbReference type="SUPFAM" id="SSF69572">
    <property type="entry name" value="Activating enzymes of the ubiquitin-like proteins"/>
    <property type="match status" value="1"/>
</dbReference>
<gene>
    <name evidence="10" type="primary">atg7</name>
    <name evidence="10" type="ORF">DFA_00723</name>
</gene>
<evidence type="ECO:0000256" key="3">
    <source>
        <dbReference type="ARBA" id="ARBA00022448"/>
    </source>
</evidence>
<dbReference type="Pfam" id="PF16420">
    <property type="entry name" value="ATG7_N"/>
    <property type="match status" value="1"/>
</dbReference>
<keyword evidence="3 7" id="KW-0813">Transport</keyword>
<dbReference type="OrthoDB" id="338614at2759"/>
<evidence type="ECO:0000256" key="5">
    <source>
        <dbReference type="ARBA" id="ARBA00023006"/>
    </source>
</evidence>
<evidence type="ECO:0000259" key="8">
    <source>
        <dbReference type="Pfam" id="PF00899"/>
    </source>
</evidence>
<dbReference type="GO" id="GO:0000045">
    <property type="term" value="P:autophagosome assembly"/>
    <property type="evidence" value="ECO:0007669"/>
    <property type="project" value="TreeGrafter"/>
</dbReference>
<comment type="function">
    <text evidence="7">E1-like activating enzyme involved in the 2 ubiquitin-like systems required for autophagy.</text>
</comment>
<dbReference type="InterPro" id="IPR032197">
    <property type="entry name" value="Atg7_N"/>
</dbReference>
<dbReference type="GO" id="GO:0005829">
    <property type="term" value="C:cytosol"/>
    <property type="evidence" value="ECO:0007669"/>
    <property type="project" value="EnsemblProtists"/>
</dbReference>
<comment type="subunit">
    <text evidence="7">Homodimer.</text>
</comment>
<dbReference type="EMBL" id="GL883010">
    <property type="protein sequence ID" value="EGG20858.1"/>
    <property type="molecule type" value="Genomic_DNA"/>
</dbReference>
<name>F4PTH6_CACFS</name>
<dbReference type="GO" id="GO:0042742">
    <property type="term" value="P:defense response to bacterium"/>
    <property type="evidence" value="ECO:0007669"/>
    <property type="project" value="EnsemblProtists"/>
</dbReference>
<dbReference type="GO" id="GO:0031288">
    <property type="term" value="P:sorocarp morphogenesis"/>
    <property type="evidence" value="ECO:0007669"/>
    <property type="project" value="EnsemblProtists"/>
</dbReference>
<protein>
    <recommendedName>
        <fullName evidence="2 7">Ubiquitin-like modifier-activating enzyme ATG7</fullName>
    </recommendedName>
    <alternativeName>
        <fullName evidence="7">Autophagy-related protein 7</fullName>
    </alternativeName>
</protein>
<dbReference type="Gene3D" id="3.40.140.100">
    <property type="entry name" value="Ubiquitin-like modifier-activating enzyme ATG7 C-terminal domain"/>
    <property type="match status" value="1"/>
</dbReference>
<dbReference type="GO" id="GO:0019778">
    <property type="term" value="F:Atg12 activating enzyme activity"/>
    <property type="evidence" value="ECO:0007669"/>
    <property type="project" value="TreeGrafter"/>
</dbReference>
<dbReference type="GO" id="GO:0019779">
    <property type="term" value="F:Atg8 activating enzyme activity"/>
    <property type="evidence" value="ECO:0007669"/>
    <property type="project" value="TreeGrafter"/>
</dbReference>
<dbReference type="NCBIfam" id="TIGR01381">
    <property type="entry name" value="E1_like_apg7"/>
    <property type="match status" value="1"/>
</dbReference>
<evidence type="ECO:0000256" key="2">
    <source>
        <dbReference type="ARBA" id="ARBA00017647"/>
    </source>
</evidence>
<dbReference type="GeneID" id="14873254"/>
<evidence type="ECO:0000256" key="6">
    <source>
        <dbReference type="PIRSR" id="PIRSR606285-1"/>
    </source>
</evidence>
<keyword evidence="5 7" id="KW-0072">Autophagy</keyword>
<dbReference type="GO" id="GO:0015031">
    <property type="term" value="P:protein transport"/>
    <property type="evidence" value="ECO:0007669"/>
    <property type="project" value="UniProtKB-UniRule"/>
</dbReference>
<dbReference type="Gene3D" id="3.40.50.720">
    <property type="entry name" value="NAD(P)-binding Rossmann-like Domain"/>
    <property type="match status" value="1"/>
</dbReference>
<keyword evidence="7" id="KW-0963">Cytoplasm</keyword>
<sequence>MSILQFKEFSSFINISFWNELAQKKLNIFKLSDAPVNISAFYTYSSSAQLDPFLSIEYNSFLPLTSSNEGDSLYKLPPKSYLSNGIIYNYNTKEDFKQAPKQKIFEDVSLNIWNDIKNGNVERDSSLLSRFLILTFADIKNHQFYYLVGVPALSFESPITLRSPVQPINEYFTSNQVASLKGQLVGSQQQFFLIRKEGQDSVEVASLDKWSSFVDEAKNGTLIVGFSDPCSLPSNPGWPLRNFLYYIGFKQIKDVDVVCIRDVKGQSIDTSIVLQLALPETPTEWSKKSVGWEKDPNGKILPRLISLASTMDPLKLATQSVDLNLKLMRWRIMPSLDLELIQNTKCLLLGSGTLGCNVARCLLSWGVRNITFVDSGKVSYSNPVRQSLFNFEDCTGAKGKDKAPAAAENLKKVFPAVNANSEILSIPMPGHSVAEGLKDEVKAVYDKLVDLIQQHDVIFLLTDSRESRWLPTVLGRLHNKLVINSALGFDTFLVGRHGSRVPNANEKEGSEGVDLGCYFCNDVIAPTDTLKDRTLDQQCTVTRPGLSFVASSMAVELMVSVLHHPLQGRAPAETDQDIHSGSSTPLGILPHQLRGFLSHFSALPVYSTAYKNCTACSNGVVDELEKRGFDFVHEVLNDSSCLTKYAGIDQYEDAGVTIEWDEDFSGDDEDL</sequence>
<dbReference type="InterPro" id="IPR006285">
    <property type="entry name" value="Atg7"/>
</dbReference>
<dbReference type="InterPro" id="IPR042523">
    <property type="entry name" value="Atg7_N_2"/>
</dbReference>
<dbReference type="FunFam" id="3.40.50.720:FF:000243">
    <property type="entry name" value="Ubiquitin-like modifier-activating enzyme ATG7"/>
    <property type="match status" value="1"/>
</dbReference>
<dbReference type="InterPro" id="IPR042522">
    <property type="entry name" value="Atg7_N_1"/>
</dbReference>
<evidence type="ECO:0000256" key="7">
    <source>
        <dbReference type="RuleBase" id="RU366022"/>
    </source>
</evidence>
<feature type="domain" description="THIF-type NAD/FAD binding fold" evidence="8">
    <location>
        <begin position="328"/>
        <end position="565"/>
    </location>
</feature>
<proteinExistence type="inferred from homology"/>
<keyword evidence="11" id="KW-1185">Reference proteome</keyword>
<dbReference type="Proteomes" id="UP000007797">
    <property type="component" value="Unassembled WGS sequence"/>
</dbReference>
<evidence type="ECO:0000313" key="11">
    <source>
        <dbReference type="Proteomes" id="UP000007797"/>
    </source>
</evidence>
<keyword evidence="4 7" id="KW-0653">Protein transport</keyword>
<organism evidence="10 11">
    <name type="scientific">Cavenderia fasciculata</name>
    <name type="common">Slime mold</name>
    <name type="synonym">Dictyostelium fasciculatum</name>
    <dbReference type="NCBI Taxonomy" id="261658"/>
    <lineage>
        <taxon>Eukaryota</taxon>
        <taxon>Amoebozoa</taxon>
        <taxon>Evosea</taxon>
        <taxon>Eumycetozoa</taxon>
        <taxon>Dictyostelia</taxon>
        <taxon>Acytosteliales</taxon>
        <taxon>Cavenderiaceae</taxon>
        <taxon>Cavenderia</taxon>
    </lineage>
</organism>
<evidence type="ECO:0000256" key="1">
    <source>
        <dbReference type="ARBA" id="ARBA00010931"/>
    </source>
</evidence>
<dbReference type="Gene3D" id="3.40.140.70">
    <property type="entry name" value="Ubiquitin-like modifier-activating enzyme ATG7 N-terminal domain"/>
    <property type="match status" value="1"/>
</dbReference>
<comment type="subcellular location">
    <subcellularLocation>
        <location evidence="7">Cytoplasm</location>
    </subcellularLocation>
    <subcellularLocation>
        <location evidence="7">Preautophagosomal structure</location>
    </subcellularLocation>
</comment>
<feature type="domain" description="Ubiquitin-like modifier-activating enzyme Atg7 N-terminal" evidence="9">
    <location>
        <begin position="4"/>
        <end position="311"/>
    </location>
</feature>
<dbReference type="GO" id="GO:0030435">
    <property type="term" value="P:sporulation resulting in formation of a cellular spore"/>
    <property type="evidence" value="ECO:0007669"/>
    <property type="project" value="EnsemblProtists"/>
</dbReference>
<dbReference type="RefSeq" id="XP_004358708.1">
    <property type="nucleotide sequence ID" value="XM_004358651.1"/>
</dbReference>
<accession>F4PTH6</accession>
<comment type="similarity">
    <text evidence="1 7">Belongs to the ATG7 family.</text>
</comment>
<dbReference type="GO" id="GO:0000422">
    <property type="term" value="P:autophagy of mitochondrion"/>
    <property type="evidence" value="ECO:0007669"/>
    <property type="project" value="TreeGrafter"/>
</dbReference>
<reference evidence="11" key="1">
    <citation type="journal article" date="2011" name="Genome Res.">
        <title>Phylogeny-wide analysis of social amoeba genomes highlights ancient origins for complex intercellular communication.</title>
        <authorList>
            <person name="Heidel A.J."/>
            <person name="Lawal H.M."/>
            <person name="Felder M."/>
            <person name="Schilde C."/>
            <person name="Helps N.R."/>
            <person name="Tunggal B."/>
            <person name="Rivero F."/>
            <person name="John U."/>
            <person name="Schleicher M."/>
            <person name="Eichinger L."/>
            <person name="Platzer M."/>
            <person name="Noegel A.A."/>
            <person name="Schaap P."/>
            <person name="Gloeckner G."/>
        </authorList>
    </citation>
    <scope>NUCLEOTIDE SEQUENCE [LARGE SCALE GENOMIC DNA]</scope>
    <source>
        <strain evidence="11">SH3</strain>
    </source>
</reference>
<dbReference type="PANTHER" id="PTHR10953">
    <property type="entry name" value="UBIQUITIN-ACTIVATING ENZYME E1"/>
    <property type="match status" value="1"/>
</dbReference>
<dbReference type="InterPro" id="IPR035985">
    <property type="entry name" value="Ubiquitin-activating_enz"/>
</dbReference>
<evidence type="ECO:0000259" key="9">
    <source>
        <dbReference type="Pfam" id="PF16420"/>
    </source>
</evidence>
<dbReference type="GO" id="GO:0010468">
    <property type="term" value="P:regulation of gene expression"/>
    <property type="evidence" value="ECO:0007669"/>
    <property type="project" value="EnsemblProtists"/>
</dbReference>
<dbReference type="STRING" id="1054147.F4PTH6"/>
<feature type="active site" description="Glycyl thioester intermediate" evidence="6">
    <location>
        <position position="539"/>
    </location>
</feature>
<dbReference type="CDD" id="cd01486">
    <property type="entry name" value="Apg7"/>
    <property type="match status" value="1"/>
</dbReference>
<keyword evidence="7" id="KW-0833">Ubl conjugation pathway</keyword>
<evidence type="ECO:0000256" key="4">
    <source>
        <dbReference type="ARBA" id="ARBA00022927"/>
    </source>
</evidence>
<dbReference type="GO" id="GO:0034727">
    <property type="term" value="P:piecemeal microautophagy of the nucleus"/>
    <property type="evidence" value="ECO:0007669"/>
    <property type="project" value="TreeGrafter"/>
</dbReference>
<dbReference type="GO" id="GO:0000407">
    <property type="term" value="C:phagophore assembly site"/>
    <property type="evidence" value="ECO:0007669"/>
    <property type="project" value="UniProtKB-SubCell"/>
</dbReference>
<dbReference type="AlphaFoldDB" id="F4PTH6"/>
<dbReference type="InterPro" id="IPR045886">
    <property type="entry name" value="ThiF/MoeB/HesA"/>
</dbReference>
<dbReference type="GO" id="GO:0044671">
    <property type="term" value="P:sorocarp spore cell differentiation"/>
    <property type="evidence" value="ECO:0007669"/>
    <property type="project" value="EnsemblProtists"/>
</dbReference>
<dbReference type="GO" id="GO:0032446">
    <property type="term" value="P:protein modification by small protein conjugation"/>
    <property type="evidence" value="ECO:0007669"/>
    <property type="project" value="TreeGrafter"/>
</dbReference>
<dbReference type="Pfam" id="PF00899">
    <property type="entry name" value="ThiF"/>
    <property type="match status" value="1"/>
</dbReference>
<dbReference type="GO" id="GO:0006995">
    <property type="term" value="P:cellular response to nitrogen starvation"/>
    <property type="evidence" value="ECO:0007669"/>
    <property type="project" value="EnsemblProtists"/>
</dbReference>